<dbReference type="EMBL" id="BRXZ01000562">
    <property type="protein sequence ID" value="GMH47196.1"/>
    <property type="molecule type" value="Genomic_DNA"/>
</dbReference>
<evidence type="ECO:0000313" key="3">
    <source>
        <dbReference type="Proteomes" id="UP001165082"/>
    </source>
</evidence>
<feature type="region of interest" description="Disordered" evidence="1">
    <location>
        <begin position="55"/>
        <end position="79"/>
    </location>
</feature>
<accession>A0A9W6Z801</accession>
<organism evidence="2 3">
    <name type="scientific">Triparma retinervis</name>
    <dbReference type="NCBI Taxonomy" id="2557542"/>
    <lineage>
        <taxon>Eukaryota</taxon>
        <taxon>Sar</taxon>
        <taxon>Stramenopiles</taxon>
        <taxon>Ochrophyta</taxon>
        <taxon>Bolidophyceae</taxon>
        <taxon>Parmales</taxon>
        <taxon>Triparmaceae</taxon>
        <taxon>Triparma</taxon>
    </lineage>
</organism>
<keyword evidence="3" id="KW-1185">Reference proteome</keyword>
<proteinExistence type="predicted"/>
<reference evidence="2" key="1">
    <citation type="submission" date="2022-07" db="EMBL/GenBank/DDBJ databases">
        <title>Genome analysis of Parmales, a sister group of diatoms, reveals the evolutionary specialization of diatoms from phago-mixotrophs to photoautotrophs.</title>
        <authorList>
            <person name="Ban H."/>
            <person name="Sato S."/>
            <person name="Yoshikawa S."/>
            <person name="Kazumasa Y."/>
            <person name="Nakamura Y."/>
            <person name="Ichinomiya M."/>
            <person name="Saitoh K."/>
            <person name="Sato N."/>
            <person name="Blanc-Mathieu R."/>
            <person name="Endo H."/>
            <person name="Kuwata A."/>
            <person name="Ogata H."/>
        </authorList>
    </citation>
    <scope>NUCLEOTIDE SEQUENCE</scope>
</reference>
<evidence type="ECO:0000313" key="2">
    <source>
        <dbReference type="EMBL" id="GMH47196.1"/>
    </source>
</evidence>
<evidence type="ECO:0000256" key="1">
    <source>
        <dbReference type="SAM" id="MobiDB-lite"/>
    </source>
</evidence>
<name>A0A9W6Z801_9STRA</name>
<comment type="caution">
    <text evidence="2">The sequence shown here is derived from an EMBL/GenBank/DDBJ whole genome shotgun (WGS) entry which is preliminary data.</text>
</comment>
<dbReference type="Proteomes" id="UP001165082">
    <property type="component" value="Unassembled WGS sequence"/>
</dbReference>
<sequence length="98" mass="10179">MALEMALARAAVSDQWGGPSSHAKADSLRLSLHSQLTAAKGVPDVNPADNAIVKTAAPSSGQMHTNEPAGMPKRSNSWAPSAIRATTIPTTQCERGVM</sequence>
<protein>
    <submittedName>
        <fullName evidence="2">Uncharacterized protein</fullName>
    </submittedName>
</protein>
<dbReference type="AlphaFoldDB" id="A0A9W6Z801"/>
<gene>
    <name evidence="2" type="ORF">TrRE_jg1026</name>
</gene>